<proteinExistence type="predicted"/>
<accession>A0ABP8PC14</accession>
<comment type="caution">
    <text evidence="1">The sequence shown here is derived from an EMBL/GenBank/DDBJ whole genome shotgun (WGS) entry which is preliminary data.</text>
</comment>
<dbReference type="EMBL" id="BAABHF010000009">
    <property type="protein sequence ID" value="GAA4484256.1"/>
    <property type="molecule type" value="Genomic_DNA"/>
</dbReference>
<dbReference type="Proteomes" id="UP001500503">
    <property type="component" value="Unassembled WGS sequence"/>
</dbReference>
<protein>
    <recommendedName>
        <fullName evidence="3">Cyclodipeptide synthase</fullName>
    </recommendedName>
</protein>
<evidence type="ECO:0000313" key="2">
    <source>
        <dbReference type="Proteomes" id="UP001500503"/>
    </source>
</evidence>
<dbReference type="RefSeq" id="WP_345457301.1">
    <property type="nucleotide sequence ID" value="NZ_BAABHF010000009.1"/>
</dbReference>
<keyword evidence="2" id="KW-1185">Reference proteome</keyword>
<sequence length="281" mass="31659">MLRTDVFYQKVSVVTVVKRDIPQYFVYERRPVAFVGTPGGGLTCLALNTYGGEFRRELRYLGMIPYNFGADFEEVSFEEFVVAVERSRARNRLGEGTVKALYETMDALELTAYRESRRLTAEEEALIVSLSRRTHPLFEAYLSERGLTGTPQPVPPAMAMARVFDSTDASGAPVVQRPPVPDDQRDPLLHYLERAPIVLAARGFGADPLDPERRDEVPLTYHTDGVWIWPGAVHYHLRVHGVPPEPDLVGYARSRGFRVPEVDDEARARAIESINRPADRS</sequence>
<reference evidence="2" key="1">
    <citation type="journal article" date="2019" name="Int. J. Syst. Evol. Microbiol.">
        <title>The Global Catalogue of Microorganisms (GCM) 10K type strain sequencing project: providing services to taxonomists for standard genome sequencing and annotation.</title>
        <authorList>
            <consortium name="The Broad Institute Genomics Platform"/>
            <consortium name="The Broad Institute Genome Sequencing Center for Infectious Disease"/>
            <person name="Wu L."/>
            <person name="Ma J."/>
        </authorList>
    </citation>
    <scope>NUCLEOTIDE SEQUENCE [LARGE SCALE GENOMIC DNA]</scope>
    <source>
        <strain evidence="2">JCM 17933</strain>
    </source>
</reference>
<gene>
    <name evidence="1" type="ORF">GCM10023191_007130</name>
</gene>
<organism evidence="1 2">
    <name type="scientific">Actinoallomurus oryzae</name>
    <dbReference type="NCBI Taxonomy" id="502180"/>
    <lineage>
        <taxon>Bacteria</taxon>
        <taxon>Bacillati</taxon>
        <taxon>Actinomycetota</taxon>
        <taxon>Actinomycetes</taxon>
        <taxon>Streptosporangiales</taxon>
        <taxon>Thermomonosporaceae</taxon>
        <taxon>Actinoallomurus</taxon>
    </lineage>
</organism>
<evidence type="ECO:0008006" key="3">
    <source>
        <dbReference type="Google" id="ProtNLM"/>
    </source>
</evidence>
<evidence type="ECO:0000313" key="1">
    <source>
        <dbReference type="EMBL" id="GAA4484256.1"/>
    </source>
</evidence>
<name>A0ABP8PC14_9ACTN</name>